<evidence type="ECO:0000256" key="1">
    <source>
        <dbReference type="SAM" id="Phobius"/>
    </source>
</evidence>
<name>A0ABP9NZI4_9BACT</name>
<protein>
    <submittedName>
        <fullName evidence="2">Uncharacterized protein</fullName>
    </submittedName>
</protein>
<keyword evidence="1" id="KW-1133">Transmembrane helix</keyword>
<reference evidence="3" key="1">
    <citation type="journal article" date="2019" name="Int. J. Syst. Evol. Microbiol.">
        <title>The Global Catalogue of Microorganisms (GCM) 10K type strain sequencing project: providing services to taxonomists for standard genome sequencing and annotation.</title>
        <authorList>
            <consortium name="The Broad Institute Genomics Platform"/>
            <consortium name="The Broad Institute Genome Sequencing Center for Infectious Disease"/>
            <person name="Wu L."/>
            <person name="Ma J."/>
        </authorList>
    </citation>
    <scope>NUCLEOTIDE SEQUENCE [LARGE SCALE GENOMIC DNA]</scope>
    <source>
        <strain evidence="3">JCM 18053</strain>
    </source>
</reference>
<accession>A0ABP9NZI4</accession>
<feature type="transmembrane region" description="Helical" evidence="1">
    <location>
        <begin position="29"/>
        <end position="50"/>
    </location>
</feature>
<gene>
    <name evidence="2" type="ORF">GCM10023213_12830</name>
</gene>
<dbReference type="EMBL" id="BAABIA010000002">
    <property type="protein sequence ID" value="GAA5136929.1"/>
    <property type="molecule type" value="Genomic_DNA"/>
</dbReference>
<keyword evidence="3" id="KW-1185">Reference proteome</keyword>
<comment type="caution">
    <text evidence="2">The sequence shown here is derived from an EMBL/GenBank/DDBJ whole genome shotgun (WGS) entry which is preliminary data.</text>
</comment>
<organism evidence="2 3">
    <name type="scientific">Prosthecobacter algae</name>
    <dbReference type="NCBI Taxonomy" id="1144682"/>
    <lineage>
        <taxon>Bacteria</taxon>
        <taxon>Pseudomonadati</taxon>
        <taxon>Verrucomicrobiota</taxon>
        <taxon>Verrucomicrobiia</taxon>
        <taxon>Verrucomicrobiales</taxon>
        <taxon>Verrucomicrobiaceae</taxon>
        <taxon>Prosthecobacter</taxon>
    </lineage>
</organism>
<proteinExistence type="predicted"/>
<evidence type="ECO:0000313" key="2">
    <source>
        <dbReference type="EMBL" id="GAA5136929.1"/>
    </source>
</evidence>
<sequence length="76" mass="8939">MWLKGVLFLLIGMMSGGILLIDHGSLRMALLLGLCVWGFCRAYYFAFYVIERWVDPGYKFSGLGHFLTYVWKRRRK</sequence>
<dbReference type="Proteomes" id="UP001499852">
    <property type="component" value="Unassembled WGS sequence"/>
</dbReference>
<keyword evidence="1" id="KW-0812">Transmembrane</keyword>
<feature type="transmembrane region" description="Helical" evidence="1">
    <location>
        <begin position="6"/>
        <end position="22"/>
    </location>
</feature>
<evidence type="ECO:0000313" key="3">
    <source>
        <dbReference type="Proteomes" id="UP001499852"/>
    </source>
</evidence>
<keyword evidence="1" id="KW-0472">Membrane</keyword>